<dbReference type="Pfam" id="PF08281">
    <property type="entry name" value="Sigma70_r4_2"/>
    <property type="match status" value="1"/>
</dbReference>
<proteinExistence type="inferred from homology"/>
<evidence type="ECO:0000256" key="6">
    <source>
        <dbReference type="SAM" id="MobiDB-lite"/>
    </source>
</evidence>
<sequence length="191" mass="21491">MADDLPNGITTDHLDMAASMAGPLHISEGGTHQDAENAVFYAVTELWRREREEPGSIRHHRAWMWQAARRHLRRALEKARAELAVERLPEPPDHEETRPEAVHAREESTRRARELVAALPPGERAAVALRHFADLETHEIAEALRISEEAVRARLSRGHRGLKRILKEGGVRDDRRAAAGRRTGGRLHPGP</sequence>
<dbReference type="OrthoDB" id="4174975at2"/>
<keyword evidence="5" id="KW-0804">Transcription</keyword>
<keyword evidence="4" id="KW-0238">DNA-binding</keyword>
<dbReference type="GO" id="GO:0006352">
    <property type="term" value="P:DNA-templated transcription initiation"/>
    <property type="evidence" value="ECO:0007669"/>
    <property type="project" value="InterPro"/>
</dbReference>
<reference evidence="8 9" key="1">
    <citation type="submission" date="2017-02" db="EMBL/GenBank/DDBJ databases">
        <authorList>
            <person name="Peterson S.W."/>
        </authorList>
    </citation>
    <scope>NUCLEOTIDE SEQUENCE [LARGE SCALE GENOMIC DNA]</scope>
    <source>
        <strain evidence="8 9">DSM 45154</strain>
    </source>
</reference>
<dbReference type="NCBIfam" id="TIGR02937">
    <property type="entry name" value="sigma70-ECF"/>
    <property type="match status" value="1"/>
</dbReference>
<dbReference type="InterPro" id="IPR013324">
    <property type="entry name" value="RNA_pol_sigma_r3/r4-like"/>
</dbReference>
<dbReference type="PANTHER" id="PTHR43133:SF8">
    <property type="entry name" value="RNA POLYMERASE SIGMA FACTOR HI_1459-RELATED"/>
    <property type="match status" value="1"/>
</dbReference>
<keyword evidence="3" id="KW-0731">Sigma factor</keyword>
<comment type="similarity">
    <text evidence="1">Belongs to the sigma-70 factor family. ECF subfamily.</text>
</comment>
<dbReference type="GO" id="GO:0016987">
    <property type="term" value="F:sigma factor activity"/>
    <property type="evidence" value="ECO:0007669"/>
    <property type="project" value="UniProtKB-KW"/>
</dbReference>
<dbReference type="PANTHER" id="PTHR43133">
    <property type="entry name" value="RNA POLYMERASE ECF-TYPE SIGMA FACTO"/>
    <property type="match status" value="1"/>
</dbReference>
<dbReference type="InterPro" id="IPR039425">
    <property type="entry name" value="RNA_pol_sigma-70-like"/>
</dbReference>
<protein>
    <submittedName>
        <fullName evidence="8">RNA polymerase sigma-70 factor, ECF subfamily</fullName>
    </submittedName>
</protein>
<evidence type="ECO:0000256" key="2">
    <source>
        <dbReference type="ARBA" id="ARBA00023015"/>
    </source>
</evidence>
<dbReference type="InterPro" id="IPR014284">
    <property type="entry name" value="RNA_pol_sigma-70_dom"/>
</dbReference>
<keyword evidence="2" id="KW-0805">Transcription regulation</keyword>
<dbReference type="EMBL" id="FUWS01000004">
    <property type="protein sequence ID" value="SJZ91931.1"/>
    <property type="molecule type" value="Genomic_DNA"/>
</dbReference>
<evidence type="ECO:0000256" key="3">
    <source>
        <dbReference type="ARBA" id="ARBA00023082"/>
    </source>
</evidence>
<evidence type="ECO:0000313" key="8">
    <source>
        <dbReference type="EMBL" id="SJZ91931.1"/>
    </source>
</evidence>
<evidence type="ECO:0000256" key="1">
    <source>
        <dbReference type="ARBA" id="ARBA00010641"/>
    </source>
</evidence>
<feature type="region of interest" description="Disordered" evidence="6">
    <location>
        <begin position="168"/>
        <end position="191"/>
    </location>
</feature>
<dbReference type="InterPro" id="IPR013249">
    <property type="entry name" value="RNA_pol_sigma70_r4_t2"/>
</dbReference>
<dbReference type="RefSeq" id="WP_078761203.1">
    <property type="nucleotide sequence ID" value="NZ_FUWS01000004.1"/>
</dbReference>
<dbReference type="GO" id="GO:0003677">
    <property type="term" value="F:DNA binding"/>
    <property type="evidence" value="ECO:0007669"/>
    <property type="project" value="UniProtKB-KW"/>
</dbReference>
<name>A0A1T4PKP8_9ACTN</name>
<dbReference type="InterPro" id="IPR036388">
    <property type="entry name" value="WH-like_DNA-bd_sf"/>
</dbReference>
<gene>
    <name evidence="8" type="ORF">SAMN02745673_01858</name>
</gene>
<feature type="domain" description="RNA polymerase sigma factor 70 region 4 type 2" evidence="7">
    <location>
        <begin position="111"/>
        <end position="158"/>
    </location>
</feature>
<evidence type="ECO:0000256" key="5">
    <source>
        <dbReference type="ARBA" id="ARBA00023163"/>
    </source>
</evidence>
<evidence type="ECO:0000313" key="9">
    <source>
        <dbReference type="Proteomes" id="UP000190637"/>
    </source>
</evidence>
<organism evidence="8 9">
    <name type="scientific">Marinactinospora thermotolerans DSM 45154</name>
    <dbReference type="NCBI Taxonomy" id="1122192"/>
    <lineage>
        <taxon>Bacteria</taxon>
        <taxon>Bacillati</taxon>
        <taxon>Actinomycetota</taxon>
        <taxon>Actinomycetes</taxon>
        <taxon>Streptosporangiales</taxon>
        <taxon>Nocardiopsidaceae</taxon>
        <taxon>Marinactinospora</taxon>
    </lineage>
</organism>
<dbReference type="STRING" id="1122192.SAMN02745673_01858"/>
<dbReference type="SUPFAM" id="SSF88659">
    <property type="entry name" value="Sigma3 and sigma4 domains of RNA polymerase sigma factors"/>
    <property type="match status" value="1"/>
</dbReference>
<dbReference type="Proteomes" id="UP000190637">
    <property type="component" value="Unassembled WGS sequence"/>
</dbReference>
<keyword evidence="9" id="KW-1185">Reference proteome</keyword>
<dbReference type="Gene3D" id="1.10.10.10">
    <property type="entry name" value="Winged helix-like DNA-binding domain superfamily/Winged helix DNA-binding domain"/>
    <property type="match status" value="1"/>
</dbReference>
<evidence type="ECO:0000259" key="7">
    <source>
        <dbReference type="Pfam" id="PF08281"/>
    </source>
</evidence>
<feature type="compositionally biased region" description="Basic and acidic residues" evidence="6">
    <location>
        <begin position="168"/>
        <end position="177"/>
    </location>
</feature>
<dbReference type="AlphaFoldDB" id="A0A1T4PKP8"/>
<accession>A0A1T4PKP8</accession>
<evidence type="ECO:0000256" key="4">
    <source>
        <dbReference type="ARBA" id="ARBA00023125"/>
    </source>
</evidence>